<dbReference type="AlphaFoldDB" id="A0AA91IRF0"/>
<dbReference type="SUPFAM" id="SSF69279">
    <property type="entry name" value="Phage tail proteins"/>
    <property type="match status" value="1"/>
</dbReference>
<gene>
    <name evidence="2" type="ORF">M993_00426</name>
</gene>
<accession>A0AA91IRF0</accession>
<sequence length="386" mass="42263">MITHNAIAIGADLAPAFMLTLSGRNITENISSRLIAMTMTDNRGFEADQLDITLDDSDGFLAMPARGAVLELFLGWKGSALIGKGQFTVDEIEYTGAPDIMTIRARSADFRGAMNTSREESYHDTTLGAVIELIAKRNKLKANLAKVFANIAVQHIDQSQESDSQFLVRLAKRNGAEVSVKNGELLFLKPGSNLTASGQPIPIATVERADGDKHQFSIADRLAYSGVVARWLDTDSAKQAKQKVKLQRKNEPSTKSAPSHPNAKASADHSIPSTGNEYLVGDVNNVLVLPTIYAAKEQAMQAAQAEWDQQQRLVAKFTISLARGNPLLYPEMPLRVKGFKSIIDQQEWTIIKLEHSLTRDGFTTKLSLEMKLSDVKYEEADNSASS</sequence>
<dbReference type="RefSeq" id="WP_061553732.1">
    <property type="nucleotide sequence ID" value="NZ_LXEX01000005.1"/>
</dbReference>
<organism evidence="2 3">
    <name type="scientific">Obesumbacterium proteus ATCC 12841</name>
    <dbReference type="NCBI Taxonomy" id="1354268"/>
    <lineage>
        <taxon>Bacteria</taxon>
        <taxon>Pseudomonadati</taxon>
        <taxon>Pseudomonadota</taxon>
        <taxon>Gammaproteobacteria</taxon>
        <taxon>Enterobacterales</taxon>
        <taxon>Hafniaceae</taxon>
        <taxon>Obesumbacterium</taxon>
    </lineage>
</organism>
<evidence type="ECO:0000256" key="1">
    <source>
        <dbReference type="SAM" id="MobiDB-lite"/>
    </source>
</evidence>
<keyword evidence="3" id="KW-1185">Reference proteome</keyword>
<protein>
    <submittedName>
        <fullName evidence="2">Phage late control D family protein</fullName>
    </submittedName>
</protein>
<dbReference type="InterPro" id="IPR052726">
    <property type="entry name" value="Phage_Baseplate_Hub"/>
</dbReference>
<comment type="caution">
    <text evidence="2">The sequence shown here is derived from an EMBL/GenBank/DDBJ whole genome shotgun (WGS) entry which is preliminary data.</text>
</comment>
<dbReference type="EMBL" id="LXEX01000005">
    <property type="protein sequence ID" value="OAT60952.1"/>
    <property type="molecule type" value="Genomic_DNA"/>
</dbReference>
<feature type="region of interest" description="Disordered" evidence="1">
    <location>
        <begin position="239"/>
        <end position="271"/>
    </location>
</feature>
<dbReference type="Pfam" id="PF05954">
    <property type="entry name" value="Phage_GPD"/>
    <property type="match status" value="1"/>
</dbReference>
<proteinExistence type="predicted"/>
<name>A0AA91IRF0_9GAMM</name>
<evidence type="ECO:0000313" key="3">
    <source>
        <dbReference type="Proteomes" id="UP000078431"/>
    </source>
</evidence>
<dbReference type="Proteomes" id="UP000078431">
    <property type="component" value="Unassembled WGS sequence"/>
</dbReference>
<dbReference type="PANTHER" id="PTHR35862:SF3">
    <property type="entry name" value="FELS-2 PROPHAGE PROTEIN"/>
    <property type="match status" value="1"/>
</dbReference>
<dbReference type="PANTHER" id="PTHR35862">
    <property type="entry name" value="FELS-2 PROPHAGE PROTEIN"/>
    <property type="match status" value="1"/>
</dbReference>
<evidence type="ECO:0000313" key="2">
    <source>
        <dbReference type="EMBL" id="OAT60952.1"/>
    </source>
</evidence>
<reference evidence="2 3" key="1">
    <citation type="submission" date="2016-04" db="EMBL/GenBank/DDBJ databases">
        <title>ATOL: Assembling a taxonomically balanced genome-scale reconstruction of the evolutionary history of the Enterobacteriaceae.</title>
        <authorList>
            <person name="Plunkett G.III."/>
            <person name="Neeno-Eckwall E.C."/>
            <person name="Glasner J.D."/>
            <person name="Perna N.T."/>
        </authorList>
    </citation>
    <scope>NUCLEOTIDE SEQUENCE [LARGE SCALE GENOMIC DNA]</scope>
    <source>
        <strain evidence="2 3">ATCC 12841</strain>
    </source>
</reference>